<keyword evidence="2" id="KW-1185">Reference proteome</keyword>
<proteinExistence type="predicted"/>
<dbReference type="EMBL" id="MU864929">
    <property type="protein sequence ID" value="KAK4466770.1"/>
    <property type="molecule type" value="Genomic_DNA"/>
</dbReference>
<sequence length="449" mass="50736">MPRTLPQIRAVRQDGFHFDSGDISNGRETAERIYSAICGYVDEGSASTFKQRAKDSLITVFEACNKFSGLYKGNRGGKLVWELIAQEVILYTDLIASDVKTVVDVMVRARRNYSGQTRPTRLTSLVDKFISADEEMRRLGPATTTTLTINPAGARIANSDVDSLARTLRGAGINAEWPPSYFTTGDLVSLADDQVQEALGTIHGGSPDSNIACPTFVSIPIDLRIFLCRLGLVYYRPEKNWALSLSAVGFFNNVHRQDWYGVMGRQWKVLWTLDRFLDSARDAFTSRGKEFYVGVLVHWLHKAENIERSIDVTQTDPLQIWAEHRGLRRYGTVMVLRRVNFKLQVIWYDPWLHNPAVKEPYLTRQTEIFEYRSRVVERIQVWAQGMVVPIHSRYLGGIGAGVGGHDSVTMSMKWLGNLISAPAGMGAMFPDPDDEREFRRQGFIKTDEE</sequence>
<accession>A0AAV9I4E4</accession>
<name>A0AAV9I4E4_9PEZI</name>
<gene>
    <name evidence="1" type="ORF">QBC42DRAFT_318784</name>
</gene>
<dbReference type="AlphaFoldDB" id="A0AAV9I4E4"/>
<evidence type="ECO:0000313" key="2">
    <source>
        <dbReference type="Proteomes" id="UP001321749"/>
    </source>
</evidence>
<reference evidence="1" key="2">
    <citation type="submission" date="2023-06" db="EMBL/GenBank/DDBJ databases">
        <authorList>
            <consortium name="Lawrence Berkeley National Laboratory"/>
            <person name="Mondo S.J."/>
            <person name="Hensen N."/>
            <person name="Bonometti L."/>
            <person name="Westerberg I."/>
            <person name="Brannstrom I.O."/>
            <person name="Guillou S."/>
            <person name="Cros-Aarteil S."/>
            <person name="Calhoun S."/>
            <person name="Haridas S."/>
            <person name="Kuo A."/>
            <person name="Pangilinan J."/>
            <person name="Riley R."/>
            <person name="Labutti K."/>
            <person name="Andreopoulos B."/>
            <person name="Lipzen A."/>
            <person name="Chen C."/>
            <person name="Yanf M."/>
            <person name="Daum C."/>
            <person name="Ng V."/>
            <person name="Clum A."/>
            <person name="Steindorff A."/>
            <person name="Ohm R."/>
            <person name="Martin F."/>
            <person name="Silar P."/>
            <person name="Natvig D."/>
            <person name="Lalanne C."/>
            <person name="Gautier V."/>
            <person name="Ament-Velasquez S.L."/>
            <person name="Kruys A."/>
            <person name="Hutchinson M.I."/>
            <person name="Powell A.J."/>
            <person name="Barry K."/>
            <person name="Miller A.N."/>
            <person name="Grigoriev I.V."/>
            <person name="Debuchy R."/>
            <person name="Gladieux P."/>
            <person name="Thoren M.H."/>
            <person name="Johannesson H."/>
        </authorList>
    </citation>
    <scope>NUCLEOTIDE SEQUENCE</scope>
    <source>
        <strain evidence="1">PSN324</strain>
    </source>
</reference>
<protein>
    <submittedName>
        <fullName evidence="1">Uncharacterized protein</fullName>
    </submittedName>
</protein>
<organism evidence="1 2">
    <name type="scientific">Cladorrhinum samala</name>
    <dbReference type="NCBI Taxonomy" id="585594"/>
    <lineage>
        <taxon>Eukaryota</taxon>
        <taxon>Fungi</taxon>
        <taxon>Dikarya</taxon>
        <taxon>Ascomycota</taxon>
        <taxon>Pezizomycotina</taxon>
        <taxon>Sordariomycetes</taxon>
        <taxon>Sordariomycetidae</taxon>
        <taxon>Sordariales</taxon>
        <taxon>Podosporaceae</taxon>
        <taxon>Cladorrhinum</taxon>
    </lineage>
</organism>
<evidence type="ECO:0000313" key="1">
    <source>
        <dbReference type="EMBL" id="KAK4466770.1"/>
    </source>
</evidence>
<comment type="caution">
    <text evidence="1">The sequence shown here is derived from an EMBL/GenBank/DDBJ whole genome shotgun (WGS) entry which is preliminary data.</text>
</comment>
<dbReference type="Proteomes" id="UP001321749">
    <property type="component" value="Unassembled WGS sequence"/>
</dbReference>
<reference evidence="1" key="1">
    <citation type="journal article" date="2023" name="Mol. Phylogenet. Evol.">
        <title>Genome-scale phylogeny and comparative genomics of the fungal order Sordariales.</title>
        <authorList>
            <person name="Hensen N."/>
            <person name="Bonometti L."/>
            <person name="Westerberg I."/>
            <person name="Brannstrom I.O."/>
            <person name="Guillou S."/>
            <person name="Cros-Aarteil S."/>
            <person name="Calhoun S."/>
            <person name="Haridas S."/>
            <person name="Kuo A."/>
            <person name="Mondo S."/>
            <person name="Pangilinan J."/>
            <person name="Riley R."/>
            <person name="LaButti K."/>
            <person name="Andreopoulos B."/>
            <person name="Lipzen A."/>
            <person name="Chen C."/>
            <person name="Yan M."/>
            <person name="Daum C."/>
            <person name="Ng V."/>
            <person name="Clum A."/>
            <person name="Steindorff A."/>
            <person name="Ohm R.A."/>
            <person name="Martin F."/>
            <person name="Silar P."/>
            <person name="Natvig D.O."/>
            <person name="Lalanne C."/>
            <person name="Gautier V."/>
            <person name="Ament-Velasquez S.L."/>
            <person name="Kruys A."/>
            <person name="Hutchinson M.I."/>
            <person name="Powell A.J."/>
            <person name="Barry K."/>
            <person name="Miller A.N."/>
            <person name="Grigoriev I.V."/>
            <person name="Debuchy R."/>
            <person name="Gladieux P."/>
            <person name="Hiltunen Thoren M."/>
            <person name="Johannesson H."/>
        </authorList>
    </citation>
    <scope>NUCLEOTIDE SEQUENCE</scope>
    <source>
        <strain evidence="1">PSN324</strain>
    </source>
</reference>